<evidence type="ECO:0000259" key="1">
    <source>
        <dbReference type="Pfam" id="PF00501"/>
    </source>
</evidence>
<keyword evidence="3" id="KW-0436">Ligase</keyword>
<evidence type="ECO:0000313" key="4">
    <source>
        <dbReference type="Proteomes" id="UP000571554"/>
    </source>
</evidence>
<proteinExistence type="predicted"/>
<comment type="caution">
    <text evidence="3">The sequence shown here is derived from an EMBL/GenBank/DDBJ whole genome shotgun (WGS) entry which is preliminary data.</text>
</comment>
<dbReference type="SUPFAM" id="SSF56801">
    <property type="entry name" value="Acetyl-CoA synthetase-like"/>
    <property type="match status" value="1"/>
</dbReference>
<dbReference type="Gene3D" id="3.40.50.12780">
    <property type="entry name" value="N-terminal domain of ligase-like"/>
    <property type="match status" value="1"/>
</dbReference>
<dbReference type="PROSITE" id="PS00455">
    <property type="entry name" value="AMP_BINDING"/>
    <property type="match status" value="1"/>
</dbReference>
<dbReference type="Proteomes" id="UP000571554">
    <property type="component" value="Unassembled WGS sequence"/>
</dbReference>
<dbReference type="EMBL" id="JACHBW010000033">
    <property type="protein sequence ID" value="MBB6106838.1"/>
    <property type="molecule type" value="Genomic_DNA"/>
</dbReference>
<name>A0A7W9U4H4_9BURK</name>
<dbReference type="InterPro" id="IPR020845">
    <property type="entry name" value="AMP-binding_CS"/>
</dbReference>
<dbReference type="InterPro" id="IPR042099">
    <property type="entry name" value="ANL_N_sf"/>
</dbReference>
<dbReference type="PANTHER" id="PTHR24096:SF267">
    <property type="entry name" value="MALONATE--COA LIGASE ACSF3, MITOCHONDRIAL"/>
    <property type="match status" value="1"/>
</dbReference>
<feature type="domain" description="AMP-binding enzyme C-terminal" evidence="2">
    <location>
        <begin position="436"/>
        <end position="510"/>
    </location>
</feature>
<dbReference type="InterPro" id="IPR000873">
    <property type="entry name" value="AMP-dep_synth/lig_dom"/>
</dbReference>
<dbReference type="InterPro" id="IPR045851">
    <property type="entry name" value="AMP-bd_C_sf"/>
</dbReference>
<organism evidence="3 4">
    <name type="scientific">Paraburkholderia bannensis</name>
    <dbReference type="NCBI Taxonomy" id="765414"/>
    <lineage>
        <taxon>Bacteria</taxon>
        <taxon>Pseudomonadati</taxon>
        <taxon>Pseudomonadota</taxon>
        <taxon>Betaproteobacteria</taxon>
        <taxon>Burkholderiales</taxon>
        <taxon>Burkholderiaceae</taxon>
        <taxon>Paraburkholderia</taxon>
    </lineage>
</organism>
<protein>
    <submittedName>
        <fullName evidence="3">Acyl-CoA synthetase (AMP-forming)/AMP-acid ligase II</fullName>
    </submittedName>
</protein>
<reference evidence="3 4" key="1">
    <citation type="submission" date="2020-08" db="EMBL/GenBank/DDBJ databases">
        <title>Above-ground endophytic microbial communities from plants in different locations in the United States.</title>
        <authorList>
            <person name="Frank C."/>
        </authorList>
    </citation>
    <scope>NUCLEOTIDE SEQUENCE [LARGE SCALE GENOMIC DNA]</scope>
    <source>
        <strain evidence="3 4">WP4_2_2</strain>
    </source>
</reference>
<accession>A0A7W9U4H4</accession>
<dbReference type="Gene3D" id="3.30.300.30">
    <property type="match status" value="1"/>
</dbReference>
<dbReference type="AlphaFoldDB" id="A0A7W9U4H4"/>
<dbReference type="GO" id="GO:0016405">
    <property type="term" value="F:CoA-ligase activity"/>
    <property type="evidence" value="ECO:0007669"/>
    <property type="project" value="TreeGrafter"/>
</dbReference>
<feature type="domain" description="AMP-dependent synthetase/ligase" evidence="1">
    <location>
        <begin position="24"/>
        <end position="380"/>
    </location>
</feature>
<evidence type="ECO:0000259" key="2">
    <source>
        <dbReference type="Pfam" id="PF13193"/>
    </source>
</evidence>
<gene>
    <name evidence="3" type="ORF">F4827_006717</name>
</gene>
<dbReference type="Pfam" id="PF13193">
    <property type="entry name" value="AMP-binding_C"/>
    <property type="match status" value="1"/>
</dbReference>
<dbReference type="RefSeq" id="WP_183732755.1">
    <property type="nucleotide sequence ID" value="NZ_JACHBW010000033.1"/>
</dbReference>
<dbReference type="PANTHER" id="PTHR24096">
    <property type="entry name" value="LONG-CHAIN-FATTY-ACID--COA LIGASE"/>
    <property type="match status" value="1"/>
</dbReference>
<dbReference type="Pfam" id="PF00501">
    <property type="entry name" value="AMP-binding"/>
    <property type="match status" value="1"/>
</dbReference>
<dbReference type="InterPro" id="IPR025110">
    <property type="entry name" value="AMP-bd_C"/>
</dbReference>
<evidence type="ECO:0000313" key="3">
    <source>
        <dbReference type="EMBL" id="MBB6106838.1"/>
    </source>
</evidence>
<sequence>MNANSHPATGPNSTPFASIGDQIRQWAVEQGDHPALICEDTTYSYADLDAMTDQCACALQRDGIAPEDVIAICANASPWYAAVFLGALRAGVAVAPLAPSSHPDSLAAMIANSGARVLFLDASVREALQGAATPPDVRSVRLDAQHDAADVTAIDAWLAPRGRVPRHVDIQSEWAFNIIYSSGTTGSPKGIVQSHAMRFAYAARTVERGYGPQAVTLISTPLYSNTTLVSFFPTLQLGGTVVLMPKFETKRYLELAQQHRATHTMLVPVQYQRLMAEPDFDRYDLSSFVSKSCTSAPFAARVKADVVRRWPGSLTEFYGMTEGGASCELSANDHPDKLHTVGRVMPGHEMRLIDAAGNELPPGSIGEIVGRSPTMMTGYYRQPDKTAQAEWHDRGGQRFIRTGDIGRFDEDGFLVLMDRKKDMIISGGFNVYPSDLEQVLLQHPDIAEAAVVGIASERWGETPVAFVTLRDGAAVEGATLASWANARLGKMQRLAEVVIADALPRSAIGKILKRELRESFKPSRAY</sequence>
<keyword evidence="4" id="KW-1185">Reference proteome</keyword>